<dbReference type="Gene3D" id="3.40.1280.10">
    <property type="match status" value="1"/>
</dbReference>
<keyword evidence="1" id="KW-0963">Cytoplasm</keyword>
<dbReference type="GO" id="GO:0008173">
    <property type="term" value="F:RNA methyltransferase activity"/>
    <property type="evidence" value="ECO:0007669"/>
    <property type="project" value="TreeGrafter"/>
</dbReference>
<dbReference type="InterPro" id="IPR016914">
    <property type="entry name" value="TrmL"/>
</dbReference>
<protein>
    <submittedName>
        <fullName evidence="4">AGAMOUS-like 26</fullName>
    </submittedName>
</protein>
<dbReference type="InterPro" id="IPR029026">
    <property type="entry name" value="tRNA_m1G_MTases_N"/>
</dbReference>
<dbReference type="AlphaFoldDB" id="A0A4Y1QWX3"/>
<evidence type="ECO:0000256" key="2">
    <source>
        <dbReference type="ARBA" id="ARBA00022691"/>
    </source>
</evidence>
<feature type="region of interest" description="Disordered" evidence="3">
    <location>
        <begin position="1"/>
        <end position="27"/>
    </location>
</feature>
<sequence>MGAKSMGRRSSEGSLTKQDSSSGSSISSDSWKYRLHCQNMCSISCWTSPSWGFKVDDAKLKRAGLDYWPYVVVKVHSSWAEFQDYFRQQDGEKRLLAFTKRGTKEVIFSYLAQKPRAYHLKSSKIATVKHLADIALD</sequence>
<dbReference type="PANTHER" id="PTHR42971">
    <property type="entry name" value="TRNA (CYTIDINE(34)-2'-O)-METHYLTRANSFERASE"/>
    <property type="match status" value="1"/>
</dbReference>
<name>A0A4Y1QWX3_PRUDU</name>
<evidence type="ECO:0000256" key="3">
    <source>
        <dbReference type="SAM" id="MobiDB-lite"/>
    </source>
</evidence>
<gene>
    <name evidence="4" type="ORF">Prudu_005111</name>
</gene>
<dbReference type="PANTHER" id="PTHR42971:SF1">
    <property type="entry name" value="TRNA (CYTIDINE(34)-2'-O)-METHYLTRANSFERASE"/>
    <property type="match status" value="1"/>
</dbReference>
<evidence type="ECO:0000256" key="1">
    <source>
        <dbReference type="ARBA" id="ARBA00022490"/>
    </source>
</evidence>
<accession>A0A4Y1QWX3</accession>
<dbReference type="GO" id="GO:0002130">
    <property type="term" value="P:wobble position ribose methylation"/>
    <property type="evidence" value="ECO:0007669"/>
    <property type="project" value="TreeGrafter"/>
</dbReference>
<reference evidence="4" key="1">
    <citation type="journal article" date="2019" name="Science">
        <title>Mutation of a bHLH transcription factor allowed almond domestication.</title>
        <authorList>
            <person name="Sanchez-Perez R."/>
            <person name="Pavan S."/>
            <person name="Mazzeo R."/>
            <person name="Moldovan C."/>
            <person name="Aiese Cigliano R."/>
            <person name="Del Cueto J."/>
            <person name="Ricciardi F."/>
            <person name="Lotti C."/>
            <person name="Ricciardi L."/>
            <person name="Dicenta F."/>
            <person name="Lopez-Marques R.L."/>
            <person name="Lindberg Moller B."/>
        </authorList>
    </citation>
    <scope>NUCLEOTIDE SEQUENCE</scope>
</reference>
<evidence type="ECO:0000313" key="4">
    <source>
        <dbReference type="EMBL" id="BBG96334.1"/>
    </source>
</evidence>
<organism evidence="4">
    <name type="scientific">Prunus dulcis</name>
    <name type="common">Almond</name>
    <name type="synonym">Amygdalus dulcis</name>
    <dbReference type="NCBI Taxonomy" id="3755"/>
    <lineage>
        <taxon>Eukaryota</taxon>
        <taxon>Viridiplantae</taxon>
        <taxon>Streptophyta</taxon>
        <taxon>Embryophyta</taxon>
        <taxon>Tracheophyta</taxon>
        <taxon>Spermatophyta</taxon>
        <taxon>Magnoliopsida</taxon>
        <taxon>eudicotyledons</taxon>
        <taxon>Gunneridae</taxon>
        <taxon>Pentapetalae</taxon>
        <taxon>rosids</taxon>
        <taxon>fabids</taxon>
        <taxon>Rosales</taxon>
        <taxon>Rosaceae</taxon>
        <taxon>Amygdaloideae</taxon>
        <taxon>Amygdaleae</taxon>
        <taxon>Prunus</taxon>
    </lineage>
</organism>
<keyword evidence="2" id="KW-0949">S-adenosyl-L-methionine</keyword>
<proteinExistence type="predicted"/>
<dbReference type="EMBL" id="AP019298">
    <property type="protein sequence ID" value="BBG96334.1"/>
    <property type="molecule type" value="Genomic_DNA"/>
</dbReference>